<dbReference type="OrthoDB" id="5917960at2759"/>
<reference evidence="2" key="1">
    <citation type="submission" date="2014-01" db="EMBL/GenBank/DDBJ databases">
        <authorList>
            <person name="Aslett M."/>
        </authorList>
    </citation>
    <scope>NUCLEOTIDE SEQUENCE</scope>
</reference>
<accession>A0A077YYQ7</accession>
<evidence type="ECO:0000313" key="3">
    <source>
        <dbReference type="Proteomes" id="UP000030665"/>
    </source>
</evidence>
<reference evidence="2" key="2">
    <citation type="submission" date="2014-03" db="EMBL/GenBank/DDBJ databases">
        <title>The whipworm genome and dual-species transcriptomics of an intimate host-pathogen interaction.</title>
        <authorList>
            <person name="Foth B.J."/>
            <person name="Tsai I.J."/>
            <person name="Reid A.J."/>
            <person name="Bancroft A.J."/>
            <person name="Nichol S."/>
            <person name="Tracey A."/>
            <person name="Holroyd N."/>
            <person name="Cotton J.A."/>
            <person name="Stanley E.J."/>
            <person name="Zarowiecki M."/>
            <person name="Liu J.Z."/>
            <person name="Huckvale T."/>
            <person name="Cooper P.J."/>
            <person name="Grencis R.K."/>
            <person name="Berriman M."/>
        </authorList>
    </citation>
    <scope>NUCLEOTIDE SEQUENCE [LARGE SCALE GENOMIC DNA]</scope>
</reference>
<organism evidence="2 3">
    <name type="scientific">Trichuris trichiura</name>
    <name type="common">Whipworm</name>
    <name type="synonym">Trichocephalus trichiurus</name>
    <dbReference type="NCBI Taxonomy" id="36087"/>
    <lineage>
        <taxon>Eukaryota</taxon>
        <taxon>Metazoa</taxon>
        <taxon>Ecdysozoa</taxon>
        <taxon>Nematoda</taxon>
        <taxon>Enoplea</taxon>
        <taxon>Dorylaimia</taxon>
        <taxon>Trichinellida</taxon>
        <taxon>Trichuridae</taxon>
        <taxon>Trichuris</taxon>
    </lineage>
</organism>
<feature type="transmembrane region" description="Helical" evidence="1">
    <location>
        <begin position="55"/>
        <end position="73"/>
    </location>
</feature>
<name>A0A077YYQ7_TRITR</name>
<feature type="transmembrane region" description="Helical" evidence="1">
    <location>
        <begin position="164"/>
        <end position="188"/>
    </location>
</feature>
<keyword evidence="3" id="KW-1185">Reference proteome</keyword>
<proteinExistence type="predicted"/>
<evidence type="ECO:0000256" key="1">
    <source>
        <dbReference type="SAM" id="Phobius"/>
    </source>
</evidence>
<keyword evidence="1" id="KW-1133">Transmembrane helix</keyword>
<sequence length="194" mass="22119">MIGSVLVGKVQVYYLSDWKVSTGVTQTLIAINNRLIDSMAEVQLRVDYCFSVQGLLKWCQIVFSAIILGLLLWDSLRRGYYTMTYLHEGEDYTVFVASFAIAVIFLMMVLFFLNCHNGPLLACRCSSSALVVYFILMLMWVAAASVEVWVAWRYRRWFGFEHELFGRRAAAAAFSFANVLVNGFSIYYGKYNGP</sequence>
<dbReference type="EMBL" id="HG805843">
    <property type="protein sequence ID" value="CDW53187.1"/>
    <property type="molecule type" value="Genomic_DNA"/>
</dbReference>
<dbReference type="AlphaFoldDB" id="A0A077YYQ7"/>
<feature type="transmembrane region" description="Helical" evidence="1">
    <location>
        <begin position="133"/>
        <end position="152"/>
    </location>
</feature>
<protein>
    <submittedName>
        <fullName evidence="2">Putative tetratricopeptide protein</fullName>
    </submittedName>
</protein>
<evidence type="ECO:0000313" key="2">
    <source>
        <dbReference type="EMBL" id="CDW53187.1"/>
    </source>
</evidence>
<gene>
    <name evidence="2" type="ORF">TTRE_0000145001</name>
</gene>
<dbReference type="Proteomes" id="UP000030665">
    <property type="component" value="Unassembled WGS sequence"/>
</dbReference>
<keyword evidence="1" id="KW-0812">Transmembrane</keyword>
<keyword evidence="1" id="KW-0472">Membrane</keyword>
<feature type="transmembrane region" description="Helical" evidence="1">
    <location>
        <begin position="94"/>
        <end position="113"/>
    </location>
</feature>